<sequence>MTLLRGDNIGKRPVEQCQCVRFSACIGTHYTAEKFRTLYPLSLSKDKAARTAVQGAGHVRANRHGLCT</sequence>
<dbReference type="Proteomes" id="UP000736373">
    <property type="component" value="Unassembled WGS sequence"/>
</dbReference>
<evidence type="ECO:0000313" key="1">
    <source>
        <dbReference type="EMBL" id="MBC8750089.1"/>
    </source>
</evidence>
<accession>A0ABR7PUY6</accession>
<comment type="caution">
    <text evidence="1">The sequence shown here is derived from an EMBL/GenBank/DDBJ whole genome shotgun (WGS) entry which is preliminary data.</text>
</comment>
<dbReference type="EMBL" id="VZQQ01000027">
    <property type="protein sequence ID" value="MBC8750089.1"/>
    <property type="molecule type" value="Genomic_DNA"/>
</dbReference>
<name>A0ABR7PUY6_9BURK</name>
<organism evidence="1 2">
    <name type="scientific">Paraburkholderia podalyriae</name>
    <dbReference type="NCBI Taxonomy" id="1938811"/>
    <lineage>
        <taxon>Bacteria</taxon>
        <taxon>Pseudomonadati</taxon>
        <taxon>Pseudomonadota</taxon>
        <taxon>Betaproteobacteria</taxon>
        <taxon>Burkholderiales</taxon>
        <taxon>Burkholderiaceae</taxon>
        <taxon>Paraburkholderia</taxon>
    </lineage>
</organism>
<gene>
    <name evidence="1" type="ORF">F6X42_26905</name>
</gene>
<keyword evidence="2" id="KW-1185">Reference proteome</keyword>
<reference evidence="1 2" key="1">
    <citation type="submission" date="2019-09" db="EMBL/GenBank/DDBJ databases">
        <title>Paraburkholderia podalyriae sp. nov., A South African Podalyria-associated rhizobium.</title>
        <authorList>
            <person name="Mavima L."/>
            <person name="Beukes C.W."/>
            <person name="Palmer M."/>
            <person name="De Meyer S.E."/>
            <person name="James E.K."/>
            <person name="Maluk M."/>
            <person name="Avontuur J.R."/>
            <person name="Chan W.Y."/>
            <person name="Venter S.N."/>
            <person name="Steenkamp E.T."/>
        </authorList>
    </citation>
    <scope>NUCLEOTIDE SEQUENCE [LARGE SCALE GENOMIC DNA]</scope>
    <source>
        <strain evidence="1 2">WC7.3b</strain>
    </source>
</reference>
<evidence type="ECO:0000313" key="2">
    <source>
        <dbReference type="Proteomes" id="UP000736373"/>
    </source>
</evidence>
<proteinExistence type="predicted"/>
<protein>
    <submittedName>
        <fullName evidence="1">Uncharacterized protein</fullName>
    </submittedName>
</protein>
<dbReference type="RefSeq" id="WP_187637061.1">
    <property type="nucleotide sequence ID" value="NZ_VZQQ01000027.1"/>
</dbReference>